<keyword evidence="1" id="KW-0732">Signal</keyword>
<name>A0ABQ2E4R6_9GAMM</name>
<protein>
    <recommendedName>
        <fullName evidence="2">Endonuclease/exonuclease/phosphatase domain-containing protein</fullName>
    </recommendedName>
</protein>
<dbReference type="InterPro" id="IPR047971">
    <property type="entry name" value="ExeM-like"/>
</dbReference>
<evidence type="ECO:0000313" key="3">
    <source>
        <dbReference type="EMBL" id="GGJ95756.1"/>
    </source>
</evidence>
<dbReference type="EMBL" id="BMME01000001">
    <property type="protein sequence ID" value="GGJ95756.1"/>
    <property type="molecule type" value="Genomic_DNA"/>
</dbReference>
<evidence type="ECO:0000259" key="2">
    <source>
        <dbReference type="Pfam" id="PF03372"/>
    </source>
</evidence>
<dbReference type="RefSeq" id="WP_132985959.1">
    <property type="nucleotide sequence ID" value="NZ_BMME01000001.1"/>
</dbReference>
<keyword evidence="4" id="KW-1185">Reference proteome</keyword>
<dbReference type="InterPro" id="IPR036691">
    <property type="entry name" value="Endo/exonu/phosph_ase_sf"/>
</dbReference>
<dbReference type="PANTHER" id="PTHR42834:SF1">
    <property type="entry name" value="ENDONUCLEASE_EXONUCLEASE_PHOSPHATASE FAMILY PROTEIN (AFU_ORTHOLOGUE AFUA_3G09210)"/>
    <property type="match status" value="1"/>
</dbReference>
<dbReference type="PANTHER" id="PTHR42834">
    <property type="entry name" value="ENDONUCLEASE/EXONUCLEASE/PHOSPHATASE FAMILY PROTEIN (AFU_ORTHOLOGUE AFUA_3G09210)"/>
    <property type="match status" value="1"/>
</dbReference>
<feature type="domain" description="Endonuclease/exonuclease/phosphatase" evidence="2">
    <location>
        <begin position="178"/>
        <end position="461"/>
    </location>
</feature>
<accession>A0ABQ2E4R6</accession>
<dbReference type="Pfam" id="PF03372">
    <property type="entry name" value="Exo_endo_phos"/>
    <property type="match status" value="1"/>
</dbReference>
<reference evidence="4" key="1">
    <citation type="journal article" date="2019" name="Int. J. Syst. Evol. Microbiol.">
        <title>The Global Catalogue of Microorganisms (GCM) 10K type strain sequencing project: providing services to taxonomists for standard genome sequencing and annotation.</title>
        <authorList>
            <consortium name="The Broad Institute Genomics Platform"/>
            <consortium name="The Broad Institute Genome Sequencing Center for Infectious Disease"/>
            <person name="Wu L."/>
            <person name="Ma J."/>
        </authorList>
    </citation>
    <scope>NUCLEOTIDE SEQUENCE [LARGE SCALE GENOMIC DNA]</scope>
    <source>
        <strain evidence="4">CGMCC 1.8985</strain>
    </source>
</reference>
<dbReference type="SUPFAM" id="SSF56219">
    <property type="entry name" value="DNase I-like"/>
    <property type="match status" value="1"/>
</dbReference>
<dbReference type="NCBIfam" id="NF033681">
    <property type="entry name" value="ExeM_NucH_DNase"/>
    <property type="match status" value="1"/>
</dbReference>
<evidence type="ECO:0000313" key="4">
    <source>
        <dbReference type="Proteomes" id="UP000599009"/>
    </source>
</evidence>
<dbReference type="InterPro" id="IPR005135">
    <property type="entry name" value="Endo/exonuclease/phosphatase"/>
</dbReference>
<dbReference type="CDD" id="cd10283">
    <property type="entry name" value="MnuA_DNase1-like"/>
    <property type="match status" value="1"/>
</dbReference>
<dbReference type="Proteomes" id="UP000599009">
    <property type="component" value="Unassembled WGS sequence"/>
</dbReference>
<sequence length="473" mass="49474">MIHKAPVLPALSMLLALALAGCAASTAMRDAPADVQAVVEIATPPADWQVHDGQRVRITVPLVVSGNHRLGRDDSVVAAFGDRLRTPTEIALPGAEAAALAAANRVRSLTLVLPEKAAGHPRTWRGGGVLEGAEGELRLDADGPRLHLRDVEVLQPAARPAAPTVAGEVRLASLNLQNLFNGDGRGGGFPTERGARSPAGYQAQLARLVATLSSLDADVVALLELENDGYDADSSLAQLVAALDPQGLRWRFVDAGNGPGDNPIRVGIVYRADRVAPLGRPATLEAGTFGPLSRAPLAQAFRAGNGPAFVVVANHFKSKGCRDAAGADLDQGDGQACFNATRRASGEALRDWLAGDPTASGSDLVAVLGDLNAYAMEDPVRGFIDSGWHDALADADGGRPYTYVYDAQAGRLDHVLLSPALGGRLQDAAIWHSNADEAANVVDPAANDDEFPTGPWRASDHDPSLVGLRLRTR</sequence>
<feature type="chain" id="PRO_5045041425" description="Endonuclease/exonuclease/phosphatase domain-containing protein" evidence="1">
    <location>
        <begin position="24"/>
        <end position="473"/>
    </location>
</feature>
<feature type="signal peptide" evidence="1">
    <location>
        <begin position="1"/>
        <end position="23"/>
    </location>
</feature>
<organism evidence="3 4">
    <name type="scientific">Luteimonas terricola</name>
    <dbReference type="NCBI Taxonomy" id="645597"/>
    <lineage>
        <taxon>Bacteria</taxon>
        <taxon>Pseudomonadati</taxon>
        <taxon>Pseudomonadota</taxon>
        <taxon>Gammaproteobacteria</taxon>
        <taxon>Lysobacterales</taxon>
        <taxon>Lysobacteraceae</taxon>
        <taxon>Luteimonas</taxon>
    </lineage>
</organism>
<dbReference type="PROSITE" id="PS51257">
    <property type="entry name" value="PROKAR_LIPOPROTEIN"/>
    <property type="match status" value="1"/>
</dbReference>
<dbReference type="Gene3D" id="3.60.10.10">
    <property type="entry name" value="Endonuclease/exonuclease/phosphatase"/>
    <property type="match status" value="1"/>
</dbReference>
<comment type="caution">
    <text evidence="3">The sequence shown here is derived from an EMBL/GenBank/DDBJ whole genome shotgun (WGS) entry which is preliminary data.</text>
</comment>
<proteinExistence type="predicted"/>
<evidence type="ECO:0000256" key="1">
    <source>
        <dbReference type="SAM" id="SignalP"/>
    </source>
</evidence>
<gene>
    <name evidence="3" type="ORF">GCM10011394_00600</name>
</gene>